<dbReference type="EMBL" id="JACLAH010000019">
    <property type="protein sequence ID" value="MBC2649884.1"/>
    <property type="molecule type" value="Genomic_DNA"/>
</dbReference>
<sequence>MTIDIEFKCKSATISGSKWDVVNVEIDSVDVHELLEAIGDKTVFESIELDDYIDSAEEAGHTRDILERLDADEVIEWLRRKGHLEAES</sequence>
<evidence type="ECO:0000313" key="2">
    <source>
        <dbReference type="Proteomes" id="UP000586346"/>
    </source>
</evidence>
<proteinExistence type="predicted"/>
<accession>A0ABR6U217</accession>
<name>A0ABR6U217_CITBR</name>
<keyword evidence="2" id="KW-1185">Reference proteome</keyword>
<dbReference type="Proteomes" id="UP000586346">
    <property type="component" value="Unassembled WGS sequence"/>
</dbReference>
<dbReference type="RefSeq" id="WP_185655152.1">
    <property type="nucleotide sequence ID" value="NZ_CBDITX010000004.1"/>
</dbReference>
<comment type="caution">
    <text evidence="1">The sequence shown here is derived from an EMBL/GenBank/DDBJ whole genome shotgun (WGS) entry which is preliminary data.</text>
</comment>
<organism evidence="1 2">
    <name type="scientific">Citrobacter braakii</name>
    <dbReference type="NCBI Taxonomy" id="57706"/>
    <lineage>
        <taxon>Bacteria</taxon>
        <taxon>Pseudomonadati</taxon>
        <taxon>Pseudomonadota</taxon>
        <taxon>Gammaproteobacteria</taxon>
        <taxon>Enterobacterales</taxon>
        <taxon>Enterobacteriaceae</taxon>
        <taxon>Citrobacter</taxon>
        <taxon>Citrobacter freundii complex</taxon>
    </lineage>
</organism>
<evidence type="ECO:0000313" key="1">
    <source>
        <dbReference type="EMBL" id="MBC2649884.1"/>
    </source>
</evidence>
<gene>
    <name evidence="1" type="ORF">H6P72_25155</name>
</gene>
<reference evidence="1 2" key="1">
    <citation type="submission" date="2020-08" db="EMBL/GenBank/DDBJ databases">
        <title>Emergence and comparative genomics analysis of Citrobacter in Fennec fox imported from North Africa to China.</title>
        <authorList>
            <person name="Zheng B."/>
        </authorList>
    </citation>
    <scope>NUCLEOTIDE SEQUENCE [LARGE SCALE GENOMIC DNA]</scope>
    <source>
        <strain evidence="1 2">FF371</strain>
    </source>
</reference>
<protein>
    <submittedName>
        <fullName evidence="1">Uncharacterized protein</fullName>
    </submittedName>
</protein>